<feature type="region of interest" description="Disordered" evidence="1">
    <location>
        <begin position="1"/>
        <end position="36"/>
    </location>
</feature>
<dbReference type="Proteomes" id="UP000693970">
    <property type="component" value="Unassembled WGS sequence"/>
</dbReference>
<dbReference type="OrthoDB" id="42702at2759"/>
<dbReference type="EMBL" id="JAGRRH010000051">
    <property type="protein sequence ID" value="KAG7338719.1"/>
    <property type="molecule type" value="Genomic_DNA"/>
</dbReference>
<sequence>MKNPVPLPPALIANFPQKKVEPTPADDDKDPNYYERNPVTSAHAIDIEKGQLSSLDSAALSPSGSVVHGRYGELPADAVAGTPLEYLALLRMAAEGAAGLAKISSKGTVLVYGASQANGLAAVQLAIANGNAVVGVVDAQHSCHEDMVEYVKAMIPEPGTAVAEEYAMAKKNFSDLVTSVATGNEGLSCYDAKECLEDFKENLLKYAEAYPDTMPAAVDSSKLKFLGMEKDKDQFRANMEAYLSQFPPGSPPMDKQQLDTYFTSDQYEIFRNKFWEQTTSVISGDESHFFSPPHIVQDLMKTPEKKGDTMMLKDLSSFPKIPFSFTTVNNFYPTGTEQVAGGPVVGAIISVTPNLKIAVEAVSKAKTLREKAEGLAFLTSAQKDAFRAASSIAALATEAKAPIVTVGGSLPGFETAEPTDADVKTALSAMAIQDDGTTQLDYFIQVYRAGDFPFYADYAVHRATEVLAGPRQIVVTK</sequence>
<dbReference type="AlphaFoldDB" id="A0A9K3K7U4"/>
<name>A0A9K3K7U4_9STRA</name>
<reference evidence="2" key="1">
    <citation type="journal article" date="2021" name="Sci. Rep.">
        <title>Diploid genomic architecture of Nitzschia inconspicua, an elite biomass production diatom.</title>
        <authorList>
            <person name="Oliver A."/>
            <person name="Podell S."/>
            <person name="Pinowska A."/>
            <person name="Traller J.C."/>
            <person name="Smith S.R."/>
            <person name="McClure R."/>
            <person name="Beliaev A."/>
            <person name="Bohutskyi P."/>
            <person name="Hill E.A."/>
            <person name="Rabines A."/>
            <person name="Zheng H."/>
            <person name="Allen L.Z."/>
            <person name="Kuo A."/>
            <person name="Grigoriev I.V."/>
            <person name="Allen A.E."/>
            <person name="Hazlebeck D."/>
            <person name="Allen E.E."/>
        </authorList>
    </citation>
    <scope>NUCLEOTIDE SEQUENCE</scope>
    <source>
        <strain evidence="2">Hildebrandi</strain>
    </source>
</reference>
<organism evidence="2 5">
    <name type="scientific">Nitzschia inconspicua</name>
    <dbReference type="NCBI Taxonomy" id="303405"/>
    <lineage>
        <taxon>Eukaryota</taxon>
        <taxon>Sar</taxon>
        <taxon>Stramenopiles</taxon>
        <taxon>Ochrophyta</taxon>
        <taxon>Bacillariophyta</taxon>
        <taxon>Bacillariophyceae</taxon>
        <taxon>Bacillariophycidae</taxon>
        <taxon>Bacillariales</taxon>
        <taxon>Bacillariaceae</taxon>
        <taxon>Nitzschia</taxon>
    </lineage>
</organism>
<evidence type="ECO:0000313" key="3">
    <source>
        <dbReference type="EMBL" id="KAG7347235.1"/>
    </source>
</evidence>
<protein>
    <submittedName>
        <fullName evidence="2">Uncharacterized protein</fullName>
    </submittedName>
</protein>
<proteinExistence type="predicted"/>
<accession>A0A9K3K7U4</accession>
<evidence type="ECO:0000313" key="5">
    <source>
        <dbReference type="Proteomes" id="UP000693970"/>
    </source>
</evidence>
<reference evidence="2" key="2">
    <citation type="submission" date="2021-04" db="EMBL/GenBank/DDBJ databases">
        <authorList>
            <person name="Podell S."/>
        </authorList>
    </citation>
    <scope>NUCLEOTIDE SEQUENCE</scope>
    <source>
        <strain evidence="2">Hildebrandi</strain>
    </source>
</reference>
<dbReference type="EMBL" id="JAGRRH010000021">
    <property type="protein sequence ID" value="KAG7347235.1"/>
    <property type="molecule type" value="Genomic_DNA"/>
</dbReference>
<evidence type="ECO:0000256" key="1">
    <source>
        <dbReference type="SAM" id="MobiDB-lite"/>
    </source>
</evidence>
<keyword evidence="5" id="KW-1185">Reference proteome</keyword>
<comment type="caution">
    <text evidence="2">The sequence shown here is derived from an EMBL/GenBank/DDBJ whole genome shotgun (WGS) entry which is preliminary data.</text>
</comment>
<evidence type="ECO:0000313" key="2">
    <source>
        <dbReference type="EMBL" id="KAG7338719.1"/>
    </source>
</evidence>
<dbReference type="EMBL" id="JAGRRH010000009">
    <property type="protein sequence ID" value="KAG7364119.1"/>
    <property type="molecule type" value="Genomic_DNA"/>
</dbReference>
<gene>
    <name evidence="3" type="ORF">IV203_006304</name>
    <name evidence="2" type="ORF">IV203_006355</name>
    <name evidence="4" type="ORF">IV203_037321</name>
</gene>
<evidence type="ECO:0000313" key="4">
    <source>
        <dbReference type="EMBL" id="KAG7364119.1"/>
    </source>
</evidence>